<dbReference type="CDD" id="cd06225">
    <property type="entry name" value="HAMP"/>
    <property type="match status" value="1"/>
</dbReference>
<proteinExistence type="predicted"/>
<feature type="region of interest" description="Disordered" evidence="10">
    <location>
        <begin position="55"/>
        <end position="77"/>
    </location>
</feature>
<dbReference type="Pfam" id="PF00512">
    <property type="entry name" value="HisKA"/>
    <property type="match status" value="1"/>
</dbReference>
<dbReference type="Gene3D" id="1.10.287.130">
    <property type="match status" value="1"/>
</dbReference>
<comment type="catalytic activity">
    <reaction evidence="1">
        <text>ATP + protein L-histidine = ADP + protein N-phospho-L-histidine.</text>
        <dbReference type="EC" id="2.7.13.3"/>
    </reaction>
</comment>
<dbReference type="InterPro" id="IPR005467">
    <property type="entry name" value="His_kinase_dom"/>
</dbReference>
<dbReference type="SUPFAM" id="SSF47384">
    <property type="entry name" value="Homodimeric domain of signal transducing histidine kinase"/>
    <property type="match status" value="1"/>
</dbReference>
<keyword evidence="9" id="KW-0902">Two-component regulatory system</keyword>
<dbReference type="CDD" id="cd00075">
    <property type="entry name" value="HATPase"/>
    <property type="match status" value="1"/>
</dbReference>
<feature type="transmembrane region" description="Helical" evidence="11">
    <location>
        <begin position="16"/>
        <end position="38"/>
    </location>
</feature>
<dbReference type="EMBL" id="JBHTEC010000006">
    <property type="protein sequence ID" value="MFD0287840.1"/>
    <property type="molecule type" value="Genomic_DNA"/>
</dbReference>
<dbReference type="Gene3D" id="6.10.340.10">
    <property type="match status" value="1"/>
</dbReference>
<evidence type="ECO:0000256" key="10">
    <source>
        <dbReference type="SAM" id="MobiDB-lite"/>
    </source>
</evidence>
<feature type="domain" description="HAMP" evidence="13">
    <location>
        <begin position="119"/>
        <end position="172"/>
    </location>
</feature>
<dbReference type="InterPro" id="IPR003594">
    <property type="entry name" value="HATPase_dom"/>
</dbReference>
<keyword evidence="5" id="KW-0808">Transferase</keyword>
<evidence type="ECO:0000256" key="2">
    <source>
        <dbReference type="ARBA" id="ARBA00004236"/>
    </source>
</evidence>
<comment type="subcellular location">
    <subcellularLocation>
        <location evidence="2">Cell membrane</location>
    </subcellularLocation>
</comment>
<comment type="caution">
    <text evidence="14">The sequence shown here is derived from an EMBL/GenBank/DDBJ whole genome shotgun (WGS) entry which is preliminary data.</text>
</comment>
<dbReference type="Proteomes" id="UP001596957">
    <property type="component" value="Unassembled WGS sequence"/>
</dbReference>
<evidence type="ECO:0000256" key="9">
    <source>
        <dbReference type="ARBA" id="ARBA00023012"/>
    </source>
</evidence>
<name>A0ABW2VWH8_9ACTN</name>
<dbReference type="Gene3D" id="3.30.565.10">
    <property type="entry name" value="Histidine kinase-like ATPase, C-terminal domain"/>
    <property type="match status" value="1"/>
</dbReference>
<reference evidence="15" key="1">
    <citation type="journal article" date="2019" name="Int. J. Syst. Evol. Microbiol.">
        <title>The Global Catalogue of Microorganisms (GCM) 10K type strain sequencing project: providing services to taxonomists for standard genome sequencing and annotation.</title>
        <authorList>
            <consortium name="The Broad Institute Genomics Platform"/>
            <consortium name="The Broad Institute Genome Sequencing Center for Infectious Disease"/>
            <person name="Wu L."/>
            <person name="Ma J."/>
        </authorList>
    </citation>
    <scope>NUCLEOTIDE SEQUENCE [LARGE SCALE GENOMIC DNA]</scope>
    <source>
        <strain evidence="15">CGMCC 4.7198</strain>
    </source>
</reference>
<protein>
    <recommendedName>
        <fullName evidence="3">histidine kinase</fullName>
        <ecNumber evidence="3">2.7.13.3</ecNumber>
    </recommendedName>
</protein>
<dbReference type="Pfam" id="PF02518">
    <property type="entry name" value="HATPase_c"/>
    <property type="match status" value="1"/>
</dbReference>
<feature type="transmembrane region" description="Helical" evidence="11">
    <location>
        <begin position="94"/>
        <end position="118"/>
    </location>
</feature>
<dbReference type="SMART" id="SM00388">
    <property type="entry name" value="HisKA"/>
    <property type="match status" value="1"/>
</dbReference>
<evidence type="ECO:0000313" key="15">
    <source>
        <dbReference type="Proteomes" id="UP001596957"/>
    </source>
</evidence>
<dbReference type="GO" id="GO:0016301">
    <property type="term" value="F:kinase activity"/>
    <property type="evidence" value="ECO:0007669"/>
    <property type="project" value="UniProtKB-KW"/>
</dbReference>
<dbReference type="Pfam" id="PF00672">
    <property type="entry name" value="HAMP"/>
    <property type="match status" value="1"/>
</dbReference>
<keyword evidence="7 14" id="KW-0418">Kinase</keyword>
<keyword evidence="4" id="KW-0597">Phosphoprotein</keyword>
<keyword evidence="6 11" id="KW-0812">Transmembrane</keyword>
<dbReference type="SUPFAM" id="SSF158472">
    <property type="entry name" value="HAMP domain-like"/>
    <property type="match status" value="1"/>
</dbReference>
<accession>A0ABW2VWH8</accession>
<dbReference type="PANTHER" id="PTHR45436:SF5">
    <property type="entry name" value="SENSOR HISTIDINE KINASE TRCS"/>
    <property type="match status" value="1"/>
</dbReference>
<evidence type="ECO:0000256" key="4">
    <source>
        <dbReference type="ARBA" id="ARBA00022553"/>
    </source>
</evidence>
<feature type="domain" description="Histidine kinase" evidence="12">
    <location>
        <begin position="180"/>
        <end position="396"/>
    </location>
</feature>
<organism evidence="14 15">
    <name type="scientific">Streptomyces lutosisoli</name>
    <dbReference type="NCBI Taxonomy" id="2665721"/>
    <lineage>
        <taxon>Bacteria</taxon>
        <taxon>Bacillati</taxon>
        <taxon>Actinomycetota</taxon>
        <taxon>Actinomycetes</taxon>
        <taxon>Kitasatosporales</taxon>
        <taxon>Streptomycetaceae</taxon>
        <taxon>Streptomyces</taxon>
    </lineage>
</organism>
<evidence type="ECO:0000256" key="8">
    <source>
        <dbReference type="ARBA" id="ARBA00022989"/>
    </source>
</evidence>
<dbReference type="InterPro" id="IPR050428">
    <property type="entry name" value="TCS_sensor_his_kinase"/>
</dbReference>
<evidence type="ECO:0000256" key="11">
    <source>
        <dbReference type="SAM" id="Phobius"/>
    </source>
</evidence>
<evidence type="ECO:0000256" key="1">
    <source>
        <dbReference type="ARBA" id="ARBA00000085"/>
    </source>
</evidence>
<dbReference type="EC" id="2.7.13.3" evidence="3"/>
<evidence type="ECO:0000256" key="5">
    <source>
        <dbReference type="ARBA" id="ARBA00022679"/>
    </source>
</evidence>
<evidence type="ECO:0000256" key="6">
    <source>
        <dbReference type="ARBA" id="ARBA00022692"/>
    </source>
</evidence>
<evidence type="ECO:0000259" key="13">
    <source>
        <dbReference type="PROSITE" id="PS50885"/>
    </source>
</evidence>
<sequence length="396" mass="41746">MAIPWRPRTIRMRLTALYAALFGVSGLVLLAIVLAMVFRSPILATFSSSTGGITRPAADGPGLPQDGSGPLSPEQTIRSGGAVEVSPTWGTVQALLSTSVIGLVAMALVSTLLGWIVAGRVLRPLRTVTGKTRSISERNLHERLALTGPRDEVTELAETIDGLLARLESAFEAQRRFIANASHELRTPLAMMRTSVDVAVGKHIVPKDVTVLAGKLHEGLDAADRLLEGLLLLARAQNSGALGTGTGNTVEATAVELPELVTSVLKIRSAAIAAKNLTVQQELDAATVHGNAMLLVSLVDNLVDNAIRHNEPDGWLRVTVARTDRTRLVVSNGGPVLEQSAVDRLGQPFQRLGADRTSRPGTGLGLSIVAAIASAHHGRLVLQARPEGGLCAEVEL</sequence>
<evidence type="ECO:0000259" key="12">
    <source>
        <dbReference type="PROSITE" id="PS50109"/>
    </source>
</evidence>
<keyword evidence="11" id="KW-0472">Membrane</keyword>
<evidence type="ECO:0000313" key="14">
    <source>
        <dbReference type="EMBL" id="MFD0287840.1"/>
    </source>
</evidence>
<gene>
    <name evidence="14" type="ORF">ACFQZP_40715</name>
</gene>
<dbReference type="PROSITE" id="PS50885">
    <property type="entry name" value="HAMP"/>
    <property type="match status" value="1"/>
</dbReference>
<dbReference type="PROSITE" id="PS50109">
    <property type="entry name" value="HIS_KIN"/>
    <property type="match status" value="1"/>
</dbReference>
<dbReference type="SMART" id="SM00387">
    <property type="entry name" value="HATPase_c"/>
    <property type="match status" value="1"/>
</dbReference>
<keyword evidence="15" id="KW-1185">Reference proteome</keyword>
<dbReference type="InterPro" id="IPR036890">
    <property type="entry name" value="HATPase_C_sf"/>
</dbReference>
<dbReference type="InterPro" id="IPR003661">
    <property type="entry name" value="HisK_dim/P_dom"/>
</dbReference>
<dbReference type="SMART" id="SM00304">
    <property type="entry name" value="HAMP"/>
    <property type="match status" value="1"/>
</dbReference>
<evidence type="ECO:0000256" key="7">
    <source>
        <dbReference type="ARBA" id="ARBA00022777"/>
    </source>
</evidence>
<dbReference type="CDD" id="cd00082">
    <property type="entry name" value="HisKA"/>
    <property type="match status" value="1"/>
</dbReference>
<dbReference type="RefSeq" id="WP_381261452.1">
    <property type="nucleotide sequence ID" value="NZ_JBHTBI010000051.1"/>
</dbReference>
<evidence type="ECO:0000256" key="3">
    <source>
        <dbReference type="ARBA" id="ARBA00012438"/>
    </source>
</evidence>
<dbReference type="InterPro" id="IPR003660">
    <property type="entry name" value="HAMP_dom"/>
</dbReference>
<dbReference type="PANTHER" id="PTHR45436">
    <property type="entry name" value="SENSOR HISTIDINE KINASE YKOH"/>
    <property type="match status" value="1"/>
</dbReference>
<dbReference type="SUPFAM" id="SSF55874">
    <property type="entry name" value="ATPase domain of HSP90 chaperone/DNA topoisomerase II/histidine kinase"/>
    <property type="match status" value="1"/>
</dbReference>
<dbReference type="InterPro" id="IPR036097">
    <property type="entry name" value="HisK_dim/P_sf"/>
</dbReference>
<keyword evidence="8 11" id="KW-1133">Transmembrane helix</keyword>